<keyword evidence="2" id="KW-0732">Signal</keyword>
<protein>
    <submittedName>
        <fullName evidence="3">Uncharacterized protein</fullName>
    </submittedName>
</protein>
<evidence type="ECO:0000313" key="3">
    <source>
        <dbReference type="EMBL" id="KAG7284722.1"/>
    </source>
</evidence>
<feature type="chain" id="PRO_5041915614" evidence="2">
    <location>
        <begin position="21"/>
        <end position="145"/>
    </location>
</feature>
<gene>
    <name evidence="3" type="ORF">NEMBOFW57_009331</name>
</gene>
<evidence type="ECO:0000313" key="4">
    <source>
        <dbReference type="Proteomes" id="UP001197093"/>
    </source>
</evidence>
<accession>A0AAD4ESN9</accession>
<feature type="signal peptide" evidence="2">
    <location>
        <begin position="1"/>
        <end position="20"/>
    </location>
</feature>
<comment type="caution">
    <text evidence="3">The sequence shown here is derived from an EMBL/GenBank/DDBJ whole genome shotgun (WGS) entry which is preliminary data.</text>
</comment>
<reference evidence="3" key="1">
    <citation type="submission" date="2023-02" db="EMBL/GenBank/DDBJ databases">
        <authorList>
            <person name="Palmer J.M."/>
        </authorList>
    </citation>
    <scope>NUCLEOTIDE SEQUENCE</scope>
    <source>
        <strain evidence="3">FW57</strain>
    </source>
</reference>
<evidence type="ECO:0000256" key="2">
    <source>
        <dbReference type="SAM" id="SignalP"/>
    </source>
</evidence>
<dbReference type="Proteomes" id="UP001197093">
    <property type="component" value="Unassembled WGS sequence"/>
</dbReference>
<feature type="region of interest" description="Disordered" evidence="1">
    <location>
        <begin position="22"/>
        <end position="50"/>
    </location>
</feature>
<dbReference type="EMBL" id="JAHCVI010000005">
    <property type="protein sequence ID" value="KAG7284722.1"/>
    <property type="molecule type" value="Genomic_DNA"/>
</dbReference>
<evidence type="ECO:0000256" key="1">
    <source>
        <dbReference type="SAM" id="MobiDB-lite"/>
    </source>
</evidence>
<proteinExistence type="predicted"/>
<sequence length="145" mass="14966">MYAKTLLLALLAATAASAAAVNPRQNNNNGNNRNNNNNGNNNNNAAAGGAADFGRCTPTMDFQLGRAGRKPDEGTFLPTDPLVAQGQQDALNPNIITNRICDQLTNVCDANDAAKTLCEAAQATVQGLGTKDATTADAFNAALGF</sequence>
<dbReference type="AlphaFoldDB" id="A0AAD4ESN9"/>
<name>A0AAD4ESN9_9PEZI</name>
<organism evidence="3 4">
    <name type="scientific">Staphylotrichum longicolle</name>
    <dbReference type="NCBI Taxonomy" id="669026"/>
    <lineage>
        <taxon>Eukaryota</taxon>
        <taxon>Fungi</taxon>
        <taxon>Dikarya</taxon>
        <taxon>Ascomycota</taxon>
        <taxon>Pezizomycotina</taxon>
        <taxon>Sordariomycetes</taxon>
        <taxon>Sordariomycetidae</taxon>
        <taxon>Sordariales</taxon>
        <taxon>Chaetomiaceae</taxon>
        <taxon>Staphylotrichum</taxon>
    </lineage>
</organism>
<keyword evidence="4" id="KW-1185">Reference proteome</keyword>